<evidence type="ECO:0000313" key="1">
    <source>
        <dbReference type="EMBL" id="KAJ3011057.1"/>
    </source>
</evidence>
<gene>
    <name evidence="1" type="ORF">NUW54_g2298</name>
</gene>
<name>A0ACC1Q5L8_9APHY</name>
<dbReference type="EMBL" id="JANSHE010000425">
    <property type="protein sequence ID" value="KAJ3011057.1"/>
    <property type="molecule type" value="Genomic_DNA"/>
</dbReference>
<organism evidence="1 2">
    <name type="scientific">Trametes sanguinea</name>
    <dbReference type="NCBI Taxonomy" id="158606"/>
    <lineage>
        <taxon>Eukaryota</taxon>
        <taxon>Fungi</taxon>
        <taxon>Dikarya</taxon>
        <taxon>Basidiomycota</taxon>
        <taxon>Agaricomycotina</taxon>
        <taxon>Agaricomycetes</taxon>
        <taxon>Polyporales</taxon>
        <taxon>Polyporaceae</taxon>
        <taxon>Trametes</taxon>
    </lineage>
</organism>
<evidence type="ECO:0000313" key="2">
    <source>
        <dbReference type="Proteomes" id="UP001144978"/>
    </source>
</evidence>
<proteinExistence type="predicted"/>
<protein>
    <submittedName>
        <fullName evidence="1">Uncharacterized protein</fullName>
    </submittedName>
</protein>
<accession>A0ACC1Q5L8</accession>
<dbReference type="Proteomes" id="UP001144978">
    <property type="component" value="Unassembled WGS sequence"/>
</dbReference>
<comment type="caution">
    <text evidence="1">The sequence shown here is derived from an EMBL/GenBank/DDBJ whole genome shotgun (WGS) entry which is preliminary data.</text>
</comment>
<keyword evidence="2" id="KW-1185">Reference proteome</keyword>
<sequence length="81" mass="9070">MEELFERLLDSGLVIMPASIFALPSDAEHDDMEDPIEDRLNYLRATFAGTEEVMQQGLHILGQTLREFFADEAKLTPSTAA</sequence>
<reference evidence="1" key="1">
    <citation type="submission" date="2022-08" db="EMBL/GenBank/DDBJ databases">
        <title>Genome Sequence of Pycnoporus sanguineus.</title>
        <authorList>
            <person name="Buettner E."/>
        </authorList>
    </citation>
    <scope>NUCLEOTIDE SEQUENCE</scope>
    <source>
        <strain evidence="1">CG-C14</strain>
    </source>
</reference>